<dbReference type="EMBL" id="MPIN01000010">
    <property type="protein sequence ID" value="OJH36380.1"/>
    <property type="molecule type" value="Genomic_DNA"/>
</dbReference>
<dbReference type="InterPro" id="IPR058031">
    <property type="entry name" value="AAA_lid_NorR"/>
</dbReference>
<dbReference type="FunFam" id="1.10.8.60:FF:000014">
    <property type="entry name" value="DNA-binding transcriptional regulator NtrC"/>
    <property type="match status" value="1"/>
</dbReference>
<dbReference type="Gene3D" id="3.40.50.300">
    <property type="entry name" value="P-loop containing nucleotide triphosphate hydrolases"/>
    <property type="match status" value="1"/>
</dbReference>
<dbReference type="InterPro" id="IPR009057">
    <property type="entry name" value="Homeodomain-like_sf"/>
</dbReference>
<keyword evidence="10" id="KW-1185">Reference proteome</keyword>
<dbReference type="PROSITE" id="PS50045">
    <property type="entry name" value="SIGMA54_INTERACT_4"/>
    <property type="match status" value="1"/>
</dbReference>
<dbReference type="PANTHER" id="PTHR32071">
    <property type="entry name" value="TRANSCRIPTIONAL REGULATORY PROTEIN"/>
    <property type="match status" value="1"/>
</dbReference>
<dbReference type="SUPFAM" id="SSF46689">
    <property type="entry name" value="Homeodomain-like"/>
    <property type="match status" value="1"/>
</dbReference>
<feature type="domain" description="Sigma-54 factor interaction" evidence="8">
    <location>
        <begin position="203"/>
        <end position="432"/>
    </location>
</feature>
<dbReference type="SUPFAM" id="SSF55781">
    <property type="entry name" value="GAF domain-like"/>
    <property type="match status" value="1"/>
</dbReference>
<dbReference type="AlphaFoldDB" id="A0A1L9B2C2"/>
<dbReference type="InterPro" id="IPR025944">
    <property type="entry name" value="Sigma_54_int_dom_CS"/>
</dbReference>
<dbReference type="RefSeq" id="WP_071902265.1">
    <property type="nucleotide sequence ID" value="NZ_MPIN01000010.1"/>
</dbReference>
<dbReference type="Pfam" id="PF00158">
    <property type="entry name" value="Sigma54_activat"/>
    <property type="match status" value="1"/>
</dbReference>
<dbReference type="Gene3D" id="3.30.450.40">
    <property type="match status" value="1"/>
</dbReference>
<dbReference type="SUPFAM" id="SSF52540">
    <property type="entry name" value="P-loop containing nucleoside triphosphate hydrolases"/>
    <property type="match status" value="1"/>
</dbReference>
<evidence type="ECO:0000256" key="6">
    <source>
        <dbReference type="ARBA" id="ARBA00023163"/>
    </source>
</evidence>
<dbReference type="InterPro" id="IPR029016">
    <property type="entry name" value="GAF-like_dom_sf"/>
</dbReference>
<evidence type="ECO:0000256" key="1">
    <source>
        <dbReference type="ARBA" id="ARBA00022741"/>
    </source>
</evidence>
<evidence type="ECO:0000259" key="8">
    <source>
        <dbReference type="PROSITE" id="PS50045"/>
    </source>
</evidence>
<dbReference type="InterPro" id="IPR025943">
    <property type="entry name" value="Sigma_54_int_dom_ATP-bd_2"/>
</dbReference>
<keyword evidence="1" id="KW-0547">Nucleotide-binding</keyword>
<dbReference type="InterPro" id="IPR002078">
    <property type="entry name" value="Sigma_54_int"/>
</dbReference>
<keyword evidence="6" id="KW-0804">Transcription</keyword>
<sequence length="515" mass="57898">MAKRVDEQTGEHAALASLLEVSQALAGAHDLRVALHRVLERIERYHGVVRGTVTLMDPDTQELYIEASIGLSAEGRDARYKLGEGITGRVVQSGKPVVVPEVSREPLFLHRAFGGRKNGTQEYSFICVPILLNRKPVGAFGVDLVYDKERDFTEETRLFGVIASMIGQALAAHQLLEDERKKLLEENTTLRQELRERYDFSNIIGTSGPMRQVYEQIHQVARTNTTVLIRGESGTGKELIAHALHYNSTRAKKPFIKVNCAALPETLIESELFGYEKGAFTGAQTRKRGRFELAEGGTLFLDEIGEINLATQVKLLRVLQEREFERVGGTETIKANVRLIAATNKDLETAITEKTFREDLYYRLNVFTLFIPPLRERKSDLLLLADHFVAKYAHEHGKNIRRISTPAIDMLVSYHWPGNVRELENIIERSVLVCDGNAIHGHHLPPTLQTAEASETVTNTSLADAVQQFEKDLILDALKTSRGNRAKAARLLRTTERIINYKVSKYDIDCSRFQG</sequence>
<comment type="caution">
    <text evidence="9">The sequence shown here is derived from an EMBL/GenBank/DDBJ whole genome shotgun (WGS) entry which is preliminary data.</text>
</comment>
<reference evidence="10" key="1">
    <citation type="submission" date="2016-11" db="EMBL/GenBank/DDBJ databases">
        <authorList>
            <person name="Shukria A."/>
            <person name="Stevens D.C."/>
        </authorList>
    </citation>
    <scope>NUCLEOTIDE SEQUENCE [LARGE SCALE GENOMIC DNA]</scope>
    <source>
        <strain evidence="10">Cbfe23</strain>
    </source>
</reference>
<evidence type="ECO:0000256" key="7">
    <source>
        <dbReference type="SAM" id="Coils"/>
    </source>
</evidence>
<evidence type="ECO:0000256" key="5">
    <source>
        <dbReference type="ARBA" id="ARBA00023159"/>
    </source>
</evidence>
<dbReference type="STRING" id="83449.BON30_31895"/>
<dbReference type="SMART" id="SM00065">
    <property type="entry name" value="GAF"/>
    <property type="match status" value="1"/>
</dbReference>
<evidence type="ECO:0000313" key="9">
    <source>
        <dbReference type="EMBL" id="OJH36380.1"/>
    </source>
</evidence>
<dbReference type="InterPro" id="IPR003018">
    <property type="entry name" value="GAF"/>
</dbReference>
<keyword evidence="5" id="KW-0010">Activator</keyword>
<keyword evidence="4" id="KW-0238">DNA-binding</keyword>
<evidence type="ECO:0000313" key="10">
    <source>
        <dbReference type="Proteomes" id="UP000182229"/>
    </source>
</evidence>
<dbReference type="GO" id="GO:0005524">
    <property type="term" value="F:ATP binding"/>
    <property type="evidence" value="ECO:0007669"/>
    <property type="project" value="UniProtKB-KW"/>
</dbReference>
<gene>
    <name evidence="9" type="ORF">BON30_31895</name>
</gene>
<dbReference type="Gene3D" id="1.10.8.60">
    <property type="match status" value="1"/>
</dbReference>
<evidence type="ECO:0000256" key="2">
    <source>
        <dbReference type="ARBA" id="ARBA00022840"/>
    </source>
</evidence>
<feature type="coiled-coil region" evidence="7">
    <location>
        <begin position="166"/>
        <end position="196"/>
    </location>
</feature>
<dbReference type="PROSITE" id="PS00688">
    <property type="entry name" value="SIGMA54_INTERACT_3"/>
    <property type="match status" value="1"/>
</dbReference>
<dbReference type="Pfam" id="PF13185">
    <property type="entry name" value="GAF_2"/>
    <property type="match status" value="1"/>
</dbReference>
<dbReference type="Pfam" id="PF02954">
    <property type="entry name" value="HTH_8"/>
    <property type="match status" value="1"/>
</dbReference>
<proteinExistence type="predicted"/>
<dbReference type="SMART" id="SM00382">
    <property type="entry name" value="AAA"/>
    <property type="match status" value="1"/>
</dbReference>
<keyword evidence="3" id="KW-0805">Transcription regulation</keyword>
<dbReference type="Pfam" id="PF25601">
    <property type="entry name" value="AAA_lid_14"/>
    <property type="match status" value="1"/>
</dbReference>
<dbReference type="Gene3D" id="1.10.10.60">
    <property type="entry name" value="Homeodomain-like"/>
    <property type="match status" value="1"/>
</dbReference>
<organism evidence="9 10">
    <name type="scientific">Cystobacter ferrugineus</name>
    <dbReference type="NCBI Taxonomy" id="83449"/>
    <lineage>
        <taxon>Bacteria</taxon>
        <taxon>Pseudomonadati</taxon>
        <taxon>Myxococcota</taxon>
        <taxon>Myxococcia</taxon>
        <taxon>Myxococcales</taxon>
        <taxon>Cystobacterineae</taxon>
        <taxon>Archangiaceae</taxon>
        <taxon>Cystobacter</taxon>
    </lineage>
</organism>
<protein>
    <submittedName>
        <fullName evidence="9">Sigma-54-dependent Fis family transcriptional regulator</fullName>
    </submittedName>
</protein>
<dbReference type="InterPro" id="IPR002197">
    <property type="entry name" value="HTH_Fis"/>
</dbReference>
<dbReference type="CDD" id="cd00009">
    <property type="entry name" value="AAA"/>
    <property type="match status" value="1"/>
</dbReference>
<dbReference type="Proteomes" id="UP000182229">
    <property type="component" value="Unassembled WGS sequence"/>
</dbReference>
<evidence type="ECO:0000256" key="3">
    <source>
        <dbReference type="ARBA" id="ARBA00023015"/>
    </source>
</evidence>
<name>A0A1L9B2C2_9BACT</name>
<dbReference type="FunFam" id="3.40.50.300:FF:000006">
    <property type="entry name" value="DNA-binding transcriptional regulator NtrC"/>
    <property type="match status" value="1"/>
</dbReference>
<dbReference type="GO" id="GO:0006355">
    <property type="term" value="P:regulation of DNA-templated transcription"/>
    <property type="evidence" value="ECO:0007669"/>
    <property type="project" value="InterPro"/>
</dbReference>
<keyword evidence="7" id="KW-0175">Coiled coil</keyword>
<dbReference type="GO" id="GO:0043565">
    <property type="term" value="F:sequence-specific DNA binding"/>
    <property type="evidence" value="ECO:0007669"/>
    <property type="project" value="InterPro"/>
</dbReference>
<dbReference type="InterPro" id="IPR003593">
    <property type="entry name" value="AAA+_ATPase"/>
</dbReference>
<dbReference type="PROSITE" id="PS00676">
    <property type="entry name" value="SIGMA54_INTERACT_2"/>
    <property type="match status" value="1"/>
</dbReference>
<keyword evidence="2" id="KW-0067">ATP-binding</keyword>
<dbReference type="InterPro" id="IPR027417">
    <property type="entry name" value="P-loop_NTPase"/>
</dbReference>
<reference evidence="9 10" key="2">
    <citation type="submission" date="2016-12" db="EMBL/GenBank/DDBJ databases">
        <title>Draft Genome Sequence of Cystobacter ferrugineus Strain Cbfe23.</title>
        <authorList>
            <person name="Akbar S."/>
            <person name="Dowd S.E."/>
            <person name="Stevens D.C."/>
        </authorList>
    </citation>
    <scope>NUCLEOTIDE SEQUENCE [LARGE SCALE GENOMIC DNA]</scope>
    <source>
        <strain evidence="9 10">Cbfe23</strain>
    </source>
</reference>
<accession>A0A1L9B2C2</accession>
<evidence type="ECO:0000256" key="4">
    <source>
        <dbReference type="ARBA" id="ARBA00023125"/>
    </source>
</evidence>
<dbReference type="PROSITE" id="PS00675">
    <property type="entry name" value="SIGMA54_INTERACT_1"/>
    <property type="match status" value="1"/>
</dbReference>
<dbReference type="PRINTS" id="PR01590">
    <property type="entry name" value="HTHFIS"/>
</dbReference>
<dbReference type="InterPro" id="IPR025662">
    <property type="entry name" value="Sigma_54_int_dom_ATP-bd_1"/>
</dbReference>
<dbReference type="OrthoDB" id="9761019at2"/>